<dbReference type="AlphaFoldDB" id="A0A517Y5A3"/>
<evidence type="ECO:0000256" key="6">
    <source>
        <dbReference type="ARBA" id="ARBA00022842"/>
    </source>
</evidence>
<keyword evidence="2 8" id="KW-1277">Toxin-antitoxin system</keyword>
<dbReference type="GO" id="GO:0004540">
    <property type="term" value="F:RNA nuclease activity"/>
    <property type="evidence" value="ECO:0007669"/>
    <property type="project" value="InterPro"/>
</dbReference>
<comment type="similarity">
    <text evidence="7 8">Belongs to the PINc/VapC protein family.</text>
</comment>
<feature type="binding site" evidence="8">
    <location>
        <position position="8"/>
    </location>
    <ligand>
        <name>Mg(2+)</name>
        <dbReference type="ChEBI" id="CHEBI:18420"/>
    </ligand>
</feature>
<evidence type="ECO:0000256" key="1">
    <source>
        <dbReference type="ARBA" id="ARBA00001946"/>
    </source>
</evidence>
<name>A0A517Y5A3_9BACT</name>
<comment type="cofactor">
    <cofactor evidence="1 8">
        <name>Mg(2+)</name>
        <dbReference type="ChEBI" id="CHEBI:18420"/>
    </cofactor>
</comment>
<dbReference type="KEGG" id="aagg:ETAA8_04860"/>
<reference evidence="10 11" key="1">
    <citation type="submission" date="2019-02" db="EMBL/GenBank/DDBJ databases">
        <title>Deep-cultivation of Planctomycetes and their phenomic and genomic characterization uncovers novel biology.</title>
        <authorList>
            <person name="Wiegand S."/>
            <person name="Jogler M."/>
            <person name="Boedeker C."/>
            <person name="Pinto D."/>
            <person name="Vollmers J."/>
            <person name="Rivas-Marin E."/>
            <person name="Kohn T."/>
            <person name="Peeters S.H."/>
            <person name="Heuer A."/>
            <person name="Rast P."/>
            <person name="Oberbeckmann S."/>
            <person name="Bunk B."/>
            <person name="Jeske O."/>
            <person name="Meyerdierks A."/>
            <person name="Storesund J.E."/>
            <person name="Kallscheuer N."/>
            <person name="Luecker S."/>
            <person name="Lage O.M."/>
            <person name="Pohl T."/>
            <person name="Merkel B.J."/>
            <person name="Hornburger P."/>
            <person name="Mueller R.-W."/>
            <person name="Bruemmer F."/>
            <person name="Labrenz M."/>
            <person name="Spormann A.M."/>
            <person name="Op den Camp H."/>
            <person name="Overmann J."/>
            <person name="Amann R."/>
            <person name="Jetten M.S.M."/>
            <person name="Mascher T."/>
            <person name="Medema M.H."/>
            <person name="Devos D.P."/>
            <person name="Kaster A.-K."/>
            <person name="Ovreas L."/>
            <person name="Rohde M."/>
            <person name="Galperin M.Y."/>
            <person name="Jogler C."/>
        </authorList>
    </citation>
    <scope>NUCLEOTIDE SEQUENCE [LARGE SCALE GENOMIC DNA]</scope>
    <source>
        <strain evidence="10 11">ETA_A8</strain>
    </source>
</reference>
<dbReference type="Pfam" id="PF01850">
    <property type="entry name" value="PIN"/>
    <property type="match status" value="1"/>
</dbReference>
<evidence type="ECO:0000259" key="9">
    <source>
        <dbReference type="Pfam" id="PF01850"/>
    </source>
</evidence>
<dbReference type="GO" id="GO:0016787">
    <property type="term" value="F:hydrolase activity"/>
    <property type="evidence" value="ECO:0007669"/>
    <property type="project" value="UniProtKB-KW"/>
</dbReference>
<keyword evidence="5 8" id="KW-0378">Hydrolase</keyword>
<evidence type="ECO:0000313" key="10">
    <source>
        <dbReference type="EMBL" id="QDU25418.1"/>
    </source>
</evidence>
<dbReference type="PANTHER" id="PTHR33653">
    <property type="entry name" value="RIBONUCLEASE VAPC2"/>
    <property type="match status" value="1"/>
</dbReference>
<proteinExistence type="inferred from homology"/>
<dbReference type="SUPFAM" id="SSF88723">
    <property type="entry name" value="PIN domain-like"/>
    <property type="match status" value="1"/>
</dbReference>
<dbReference type="InterPro" id="IPR022907">
    <property type="entry name" value="VapC_family"/>
</dbReference>
<protein>
    <recommendedName>
        <fullName evidence="8">Ribonuclease VapC</fullName>
        <shortName evidence="8">RNase VapC</shortName>
        <ecNumber evidence="8">3.1.-.-</ecNumber>
    </recommendedName>
    <alternativeName>
        <fullName evidence="8">Toxin VapC</fullName>
    </alternativeName>
</protein>
<dbReference type="GO" id="GO:0090729">
    <property type="term" value="F:toxin activity"/>
    <property type="evidence" value="ECO:0007669"/>
    <property type="project" value="UniProtKB-KW"/>
</dbReference>
<comment type="function">
    <text evidence="8">Toxic component of a toxin-antitoxin (TA) system. An RNase.</text>
</comment>
<dbReference type="InterPro" id="IPR002716">
    <property type="entry name" value="PIN_dom"/>
</dbReference>
<keyword evidence="11" id="KW-1185">Reference proteome</keyword>
<gene>
    <name evidence="10" type="primary">vapC_1</name>
    <name evidence="8" type="synonym">vapC</name>
    <name evidence="10" type="ORF">ETAA8_04860</name>
</gene>
<evidence type="ECO:0000256" key="7">
    <source>
        <dbReference type="ARBA" id="ARBA00038093"/>
    </source>
</evidence>
<dbReference type="Gene3D" id="3.40.50.1010">
    <property type="entry name" value="5'-nuclease"/>
    <property type="match status" value="1"/>
</dbReference>
<keyword evidence="10" id="KW-0255">Endonuclease</keyword>
<organism evidence="10 11">
    <name type="scientific">Anatilimnocola aggregata</name>
    <dbReference type="NCBI Taxonomy" id="2528021"/>
    <lineage>
        <taxon>Bacteria</taxon>
        <taxon>Pseudomonadati</taxon>
        <taxon>Planctomycetota</taxon>
        <taxon>Planctomycetia</taxon>
        <taxon>Pirellulales</taxon>
        <taxon>Pirellulaceae</taxon>
        <taxon>Anatilimnocola</taxon>
    </lineage>
</organism>
<dbReference type="RefSeq" id="WP_145084337.1">
    <property type="nucleotide sequence ID" value="NZ_CP036274.1"/>
</dbReference>
<dbReference type="HAMAP" id="MF_00265">
    <property type="entry name" value="VapC_Nob1"/>
    <property type="match status" value="1"/>
</dbReference>
<evidence type="ECO:0000256" key="8">
    <source>
        <dbReference type="HAMAP-Rule" id="MF_00265"/>
    </source>
</evidence>
<evidence type="ECO:0000256" key="5">
    <source>
        <dbReference type="ARBA" id="ARBA00022801"/>
    </source>
</evidence>
<sequence>MAGKHLLDTNIIIAIFKRDANVLQRLATATEAFVPLIAIGELYYGAQHSAQVQRNMQEVQAFATQSQVLGCDLVTAEIYGQIKNELKAQGFPIPENDVWIAAIARQHDLIVATRDQHFQKVNGLTVESW</sequence>
<dbReference type="PANTHER" id="PTHR33653:SF1">
    <property type="entry name" value="RIBONUCLEASE VAPC2"/>
    <property type="match status" value="1"/>
</dbReference>
<evidence type="ECO:0000256" key="4">
    <source>
        <dbReference type="ARBA" id="ARBA00022723"/>
    </source>
</evidence>
<keyword evidence="3 8" id="KW-0540">Nuclease</keyword>
<dbReference type="OrthoDB" id="9799448at2"/>
<keyword evidence="8" id="KW-0800">Toxin</keyword>
<keyword evidence="6 8" id="KW-0460">Magnesium</keyword>
<dbReference type="GO" id="GO:0000287">
    <property type="term" value="F:magnesium ion binding"/>
    <property type="evidence" value="ECO:0007669"/>
    <property type="project" value="UniProtKB-UniRule"/>
</dbReference>
<dbReference type="CDD" id="cd18753">
    <property type="entry name" value="PIN_VapC4-5_FitB-like"/>
    <property type="match status" value="1"/>
</dbReference>
<evidence type="ECO:0000256" key="2">
    <source>
        <dbReference type="ARBA" id="ARBA00022649"/>
    </source>
</evidence>
<dbReference type="EC" id="3.1.-.-" evidence="8"/>
<evidence type="ECO:0000256" key="3">
    <source>
        <dbReference type="ARBA" id="ARBA00022722"/>
    </source>
</evidence>
<evidence type="ECO:0000313" key="11">
    <source>
        <dbReference type="Proteomes" id="UP000315017"/>
    </source>
</evidence>
<dbReference type="InterPro" id="IPR029060">
    <property type="entry name" value="PIN-like_dom_sf"/>
</dbReference>
<accession>A0A517Y5A3</accession>
<dbReference type="InterPro" id="IPR050556">
    <property type="entry name" value="Type_II_TA_system_RNase"/>
</dbReference>
<feature type="domain" description="PIN" evidence="9">
    <location>
        <begin position="6"/>
        <end position="123"/>
    </location>
</feature>
<dbReference type="GO" id="GO:0004519">
    <property type="term" value="F:endonuclease activity"/>
    <property type="evidence" value="ECO:0007669"/>
    <property type="project" value="UniProtKB-KW"/>
</dbReference>
<feature type="binding site" evidence="8">
    <location>
        <position position="97"/>
    </location>
    <ligand>
        <name>Mg(2+)</name>
        <dbReference type="ChEBI" id="CHEBI:18420"/>
    </ligand>
</feature>
<dbReference type="Proteomes" id="UP000315017">
    <property type="component" value="Chromosome"/>
</dbReference>
<keyword evidence="4 8" id="KW-0479">Metal-binding</keyword>
<dbReference type="EMBL" id="CP036274">
    <property type="protein sequence ID" value="QDU25418.1"/>
    <property type="molecule type" value="Genomic_DNA"/>
</dbReference>